<dbReference type="SMART" id="SM00829">
    <property type="entry name" value="PKS_ER"/>
    <property type="match status" value="1"/>
</dbReference>
<keyword evidence="1" id="KW-0560">Oxidoreductase</keyword>
<dbReference type="Gene3D" id="3.90.180.10">
    <property type="entry name" value="Medium-chain alcohol dehydrogenases, catalytic domain"/>
    <property type="match status" value="1"/>
</dbReference>
<keyword evidence="5" id="KW-1185">Reference proteome</keyword>
<accession>A0A9N8E7V6</accession>
<dbReference type="GO" id="GO:0008270">
    <property type="term" value="F:zinc ion binding"/>
    <property type="evidence" value="ECO:0007669"/>
    <property type="project" value="InterPro"/>
</dbReference>
<name>A0A9N8E7V6_9STRA</name>
<dbReference type="Pfam" id="PF08240">
    <property type="entry name" value="ADH_N"/>
    <property type="match status" value="1"/>
</dbReference>
<dbReference type="InterPro" id="IPR011032">
    <property type="entry name" value="GroES-like_sf"/>
</dbReference>
<feature type="domain" description="Enoyl reductase (ER)" evidence="3">
    <location>
        <begin position="48"/>
        <end position="353"/>
    </location>
</feature>
<evidence type="ECO:0000313" key="5">
    <source>
        <dbReference type="Proteomes" id="UP001153069"/>
    </source>
</evidence>
<dbReference type="InterPro" id="IPR050700">
    <property type="entry name" value="YIM1/Zinc_Alcohol_DH_Fams"/>
</dbReference>
<dbReference type="InterPro" id="IPR002364">
    <property type="entry name" value="Quin_OxRdtase/zeta-crystal_CS"/>
</dbReference>
<comment type="caution">
    <text evidence="4">The sequence shown here is derived from an EMBL/GenBank/DDBJ whole genome shotgun (WGS) entry which is preliminary data.</text>
</comment>
<organism evidence="4 5">
    <name type="scientific">Seminavis robusta</name>
    <dbReference type="NCBI Taxonomy" id="568900"/>
    <lineage>
        <taxon>Eukaryota</taxon>
        <taxon>Sar</taxon>
        <taxon>Stramenopiles</taxon>
        <taxon>Ochrophyta</taxon>
        <taxon>Bacillariophyta</taxon>
        <taxon>Bacillariophyceae</taxon>
        <taxon>Bacillariophycidae</taxon>
        <taxon>Naviculales</taxon>
        <taxon>Naviculaceae</taxon>
        <taxon>Seminavis</taxon>
    </lineage>
</organism>
<dbReference type="InterPro" id="IPR020843">
    <property type="entry name" value="ER"/>
</dbReference>
<dbReference type="CDD" id="cd05289">
    <property type="entry name" value="MDR_like_2"/>
    <property type="match status" value="1"/>
</dbReference>
<gene>
    <name evidence="4" type="ORF">SEMRO_643_G180330.1</name>
</gene>
<dbReference type="InterPro" id="IPR036291">
    <property type="entry name" value="NAD(P)-bd_dom_sf"/>
</dbReference>
<dbReference type="PANTHER" id="PTHR11695">
    <property type="entry name" value="ALCOHOL DEHYDROGENASE RELATED"/>
    <property type="match status" value="1"/>
</dbReference>
<dbReference type="PROSITE" id="PS01162">
    <property type="entry name" value="QOR_ZETA_CRYSTAL"/>
    <property type="match status" value="1"/>
</dbReference>
<protein>
    <submittedName>
        <fullName evidence="4">Alkenal/one oxidoreductase, chloroplastic</fullName>
    </submittedName>
</protein>
<dbReference type="AlphaFoldDB" id="A0A9N8E7V6"/>
<dbReference type="GO" id="GO:0016491">
    <property type="term" value="F:oxidoreductase activity"/>
    <property type="evidence" value="ECO:0007669"/>
    <property type="project" value="UniProtKB-KW"/>
</dbReference>
<proteinExistence type="predicted"/>
<dbReference type="OrthoDB" id="201656at2759"/>
<evidence type="ECO:0000256" key="1">
    <source>
        <dbReference type="ARBA" id="ARBA00023002"/>
    </source>
</evidence>
<feature type="chain" id="PRO_5040365767" evidence="2">
    <location>
        <begin position="18"/>
        <end position="356"/>
    </location>
</feature>
<feature type="signal peptide" evidence="2">
    <location>
        <begin position="1"/>
        <end position="17"/>
    </location>
</feature>
<dbReference type="EMBL" id="CAICTM010000642">
    <property type="protein sequence ID" value="CAB9514274.1"/>
    <property type="molecule type" value="Genomic_DNA"/>
</dbReference>
<evidence type="ECO:0000313" key="4">
    <source>
        <dbReference type="EMBL" id="CAB9514274.1"/>
    </source>
</evidence>
<sequence length="356" mass="37821">MKLAFATFLLTAAKANAFAVSPPGGAGASSTSTSLPATMKAFVLHEAGPASNLKLEDVPVPTDIGDDEVLIATKAISINPVDYKCRQMDPVLTMVLKTEERPVILGWDVAGIVEKVGSKVDSHKKGDKVFGMVQFVGHGKGYAEYVVAPASHVVTMASNQSFQEAAATTLAALTPLQAMESRVKAGDTVLIHAGSGGTGHFAIQVAKALGAGKVITTSSAKNKDFCMKMGADEHIDYRAVKFEEVAKDVDFVLDGMGGETLERSLKVLKEGSGKVVSLPTPDFPESVTNYAKEHGLTVEFIMVQSGSKDMTTLRDMTEKGQLKAHVSQTLPFEEMPKAHEQLETGRTVGKIVLVKE</sequence>
<dbReference type="Proteomes" id="UP001153069">
    <property type="component" value="Unassembled WGS sequence"/>
</dbReference>
<reference evidence="4" key="1">
    <citation type="submission" date="2020-06" db="EMBL/GenBank/DDBJ databases">
        <authorList>
            <consortium name="Plant Systems Biology data submission"/>
        </authorList>
    </citation>
    <scope>NUCLEOTIDE SEQUENCE</scope>
    <source>
        <strain evidence="4">D6</strain>
    </source>
</reference>
<dbReference type="SUPFAM" id="SSF51735">
    <property type="entry name" value="NAD(P)-binding Rossmann-fold domains"/>
    <property type="match status" value="1"/>
</dbReference>
<dbReference type="PANTHER" id="PTHR11695:SF294">
    <property type="entry name" value="RETICULON-4-INTERACTING PROTEIN 1, MITOCHONDRIAL"/>
    <property type="match status" value="1"/>
</dbReference>
<dbReference type="Pfam" id="PF13602">
    <property type="entry name" value="ADH_zinc_N_2"/>
    <property type="match status" value="1"/>
</dbReference>
<evidence type="ECO:0000256" key="2">
    <source>
        <dbReference type="SAM" id="SignalP"/>
    </source>
</evidence>
<keyword evidence="2" id="KW-0732">Signal</keyword>
<dbReference type="SUPFAM" id="SSF50129">
    <property type="entry name" value="GroES-like"/>
    <property type="match status" value="1"/>
</dbReference>
<dbReference type="Gene3D" id="3.40.50.720">
    <property type="entry name" value="NAD(P)-binding Rossmann-like Domain"/>
    <property type="match status" value="1"/>
</dbReference>
<evidence type="ECO:0000259" key="3">
    <source>
        <dbReference type="SMART" id="SM00829"/>
    </source>
</evidence>
<dbReference type="InterPro" id="IPR013154">
    <property type="entry name" value="ADH-like_N"/>
</dbReference>